<feature type="transmembrane region" description="Helical" evidence="2">
    <location>
        <begin position="424"/>
        <end position="443"/>
    </location>
</feature>
<dbReference type="OrthoDB" id="5016343at2759"/>
<gene>
    <name evidence="3" type="ORF">K444DRAFT_669319</name>
</gene>
<protein>
    <submittedName>
        <fullName evidence="3">Uncharacterized protein</fullName>
    </submittedName>
</protein>
<dbReference type="InParanoid" id="A0A2J6SL93"/>
<keyword evidence="4" id="KW-1185">Reference proteome</keyword>
<feature type="transmembrane region" description="Helical" evidence="2">
    <location>
        <begin position="83"/>
        <end position="104"/>
    </location>
</feature>
<feature type="region of interest" description="Disordered" evidence="1">
    <location>
        <begin position="1"/>
        <end position="25"/>
    </location>
</feature>
<evidence type="ECO:0000313" key="3">
    <source>
        <dbReference type="EMBL" id="PMD51543.1"/>
    </source>
</evidence>
<feature type="transmembrane region" description="Helical" evidence="2">
    <location>
        <begin position="40"/>
        <end position="62"/>
    </location>
</feature>
<keyword evidence="2" id="KW-0472">Membrane</keyword>
<evidence type="ECO:0000256" key="2">
    <source>
        <dbReference type="SAM" id="Phobius"/>
    </source>
</evidence>
<sequence>MAEKTPASEIQNHPVTDAEEQNGSQAGLPGSSLYRLEGSIIWYLLAVIAYALSSIGLAIYMSRCPVEAPAIRVLPTGNLKVDPFYASLALSCLVTPAAICIRSFSNDLALLHPFAVASKKQVRVSDLDKLMDPGLCSLICLFKYTTTSALVQTFLMIVGATFVPIGTLLVYTGTYAPTSFSDITVVGIPNLNGFSLSVELAGIVTPTSPRLGPQPTTNLTYVEGAWYEGIVTYSWKSGCNYTEDITFAIDKSGNYGDGTFNITFPNGHQVVNQDPLISGPYMTNITSSSNITTTYYAVIGDTSQFANVTQAQAAGAIQVIDSSFLISRVACTPTFNWELSTCQWKNNSMTSCSPAPNTNTTVIDNAGLDALSFYMSAIPMSANSDDTLVLGYPTLYLALIVDSAANNGGSVLAIAPQLSNYDNMYGLVAQSLAILTTSGYYGVSKVPASIPKPVYLVRMYILAVVVAILVLAPLLTILILLSNLRHQIPLRRATFLTVAVAVRGPGWDKTFFGLCVMGHGKLVKKFKSLSVMFGVDVDTSSHVGFAKKVDPIKKEDLYTGVEGMERKEK</sequence>
<organism evidence="3 4">
    <name type="scientific">Hyaloscypha bicolor E</name>
    <dbReference type="NCBI Taxonomy" id="1095630"/>
    <lineage>
        <taxon>Eukaryota</taxon>
        <taxon>Fungi</taxon>
        <taxon>Dikarya</taxon>
        <taxon>Ascomycota</taxon>
        <taxon>Pezizomycotina</taxon>
        <taxon>Leotiomycetes</taxon>
        <taxon>Helotiales</taxon>
        <taxon>Hyaloscyphaceae</taxon>
        <taxon>Hyaloscypha</taxon>
        <taxon>Hyaloscypha bicolor</taxon>
    </lineage>
</organism>
<keyword evidence="2" id="KW-1133">Transmembrane helix</keyword>
<dbReference type="Proteomes" id="UP000235371">
    <property type="component" value="Unassembled WGS sequence"/>
</dbReference>
<feature type="transmembrane region" description="Helical" evidence="2">
    <location>
        <begin position="149"/>
        <end position="171"/>
    </location>
</feature>
<dbReference type="EMBL" id="KZ613912">
    <property type="protein sequence ID" value="PMD51543.1"/>
    <property type="molecule type" value="Genomic_DNA"/>
</dbReference>
<feature type="transmembrane region" description="Helical" evidence="2">
    <location>
        <begin position="455"/>
        <end position="481"/>
    </location>
</feature>
<accession>A0A2J6SL93</accession>
<reference evidence="3 4" key="1">
    <citation type="submission" date="2016-04" db="EMBL/GenBank/DDBJ databases">
        <title>A degradative enzymes factory behind the ericoid mycorrhizal symbiosis.</title>
        <authorList>
            <consortium name="DOE Joint Genome Institute"/>
            <person name="Martino E."/>
            <person name="Morin E."/>
            <person name="Grelet G."/>
            <person name="Kuo A."/>
            <person name="Kohler A."/>
            <person name="Daghino S."/>
            <person name="Barry K."/>
            <person name="Choi C."/>
            <person name="Cichocki N."/>
            <person name="Clum A."/>
            <person name="Copeland A."/>
            <person name="Hainaut M."/>
            <person name="Haridas S."/>
            <person name="Labutti K."/>
            <person name="Lindquist E."/>
            <person name="Lipzen A."/>
            <person name="Khouja H.-R."/>
            <person name="Murat C."/>
            <person name="Ohm R."/>
            <person name="Olson A."/>
            <person name="Spatafora J."/>
            <person name="Veneault-Fourrey C."/>
            <person name="Henrissat B."/>
            <person name="Grigoriev I."/>
            <person name="Martin F."/>
            <person name="Perotto S."/>
        </authorList>
    </citation>
    <scope>NUCLEOTIDE SEQUENCE [LARGE SCALE GENOMIC DNA]</scope>
    <source>
        <strain evidence="3 4">E</strain>
    </source>
</reference>
<dbReference type="RefSeq" id="XP_024728447.1">
    <property type="nucleotide sequence ID" value="XM_024887512.1"/>
</dbReference>
<name>A0A2J6SL93_9HELO</name>
<evidence type="ECO:0000313" key="4">
    <source>
        <dbReference type="Proteomes" id="UP000235371"/>
    </source>
</evidence>
<dbReference type="GeneID" id="36595588"/>
<dbReference type="AlphaFoldDB" id="A0A2J6SL93"/>
<evidence type="ECO:0000256" key="1">
    <source>
        <dbReference type="SAM" id="MobiDB-lite"/>
    </source>
</evidence>
<keyword evidence="2" id="KW-0812">Transmembrane</keyword>
<proteinExistence type="predicted"/>